<dbReference type="STRING" id="946122.A0A0C2WKQ2"/>
<dbReference type="AlphaFoldDB" id="A0A0C2WKQ2"/>
<feature type="region of interest" description="Disordered" evidence="1">
    <location>
        <begin position="1"/>
        <end position="23"/>
    </location>
</feature>
<feature type="compositionally biased region" description="Low complexity" evidence="1">
    <location>
        <begin position="565"/>
        <end position="578"/>
    </location>
</feature>
<protein>
    <submittedName>
        <fullName evidence="2">Uncharacterized protein</fullName>
    </submittedName>
</protein>
<dbReference type="HOGENOM" id="CLU_402748_0_0_1"/>
<name>A0A0C2WKQ2_AMAMK</name>
<proteinExistence type="predicted"/>
<sequence length="683" mass="74495">MSRKPSGSKAERSRGRQGHFKGVKSQFLEGHSDAFINGEDRGIFYSRVTQTFIDKFGYELSYKENPPEGTNIESLTPKPLETFPEGERDAEMKRRNEYYTTLRVKLGQWYRHHYQDHPAGRSLLFKAVDGLVSAARLNPPKKKSSREMYYEVAWESKVKPKFDKWWSEQDGKYSEINKFHQRNLFILKELKNEPSSFQEEIKARIKADHQQAMEDWKKKLNTVEMDNTKDEELAIAFAFAKDLLPALADALGNWLNATVIIAAVCPHEGKLEMRVAQSDMSNGLLKKMIAECFKPEWSAFLTMMKRYGEQYFGSDNPRLHRGTPPALDTSGPINLDNGESKDQLTLSNSGNMGQDEATQGVGDVTMIDNNVSMAAQPPIQPPTSPNALFLPPAPSQENLFALLHNPHFGFESGDFGVSHESGTTWDGTDLKLTEQWGGGSAFNDINIDLESFGHNYSTAGHCTPGLASHPTSFDFSSVSGAAVNQQPLQLPIQPVSDGSILQASTSSFSSSTPITATHLYDMMSIPADSHLANPGISAPAVPVATAVSLTTGLSAVCVAPVAGDPSATTSPAAAPATAMVPAEVTKTSRGGKRKPTTGAEAESATTTTTEPAAKKVKKSKKSRQDTSSAAPNGSRRTKRQINPPSRGPQTVVDPDNPPVYGKAGWIFVQEPVGEPLAPKPLNQ</sequence>
<dbReference type="Proteomes" id="UP000054549">
    <property type="component" value="Unassembled WGS sequence"/>
</dbReference>
<dbReference type="EMBL" id="KN818401">
    <property type="protein sequence ID" value="KIL56753.1"/>
    <property type="molecule type" value="Genomic_DNA"/>
</dbReference>
<evidence type="ECO:0000313" key="3">
    <source>
        <dbReference type="Proteomes" id="UP000054549"/>
    </source>
</evidence>
<evidence type="ECO:0000256" key="1">
    <source>
        <dbReference type="SAM" id="MobiDB-lite"/>
    </source>
</evidence>
<accession>A0A0C2WKQ2</accession>
<dbReference type="InParanoid" id="A0A0C2WKQ2"/>
<feature type="compositionally biased region" description="Low complexity" evidence="1">
    <location>
        <begin position="596"/>
        <end position="611"/>
    </location>
</feature>
<keyword evidence="3" id="KW-1185">Reference proteome</keyword>
<feature type="region of interest" description="Disordered" evidence="1">
    <location>
        <begin position="563"/>
        <end position="662"/>
    </location>
</feature>
<feature type="region of interest" description="Disordered" evidence="1">
    <location>
        <begin position="67"/>
        <end position="88"/>
    </location>
</feature>
<evidence type="ECO:0000313" key="2">
    <source>
        <dbReference type="EMBL" id="KIL56753.1"/>
    </source>
</evidence>
<gene>
    <name evidence="2" type="ORF">M378DRAFT_16782</name>
</gene>
<dbReference type="OrthoDB" id="3042688at2759"/>
<organism evidence="2 3">
    <name type="scientific">Amanita muscaria (strain Koide BX008)</name>
    <dbReference type="NCBI Taxonomy" id="946122"/>
    <lineage>
        <taxon>Eukaryota</taxon>
        <taxon>Fungi</taxon>
        <taxon>Dikarya</taxon>
        <taxon>Basidiomycota</taxon>
        <taxon>Agaricomycotina</taxon>
        <taxon>Agaricomycetes</taxon>
        <taxon>Agaricomycetidae</taxon>
        <taxon>Agaricales</taxon>
        <taxon>Pluteineae</taxon>
        <taxon>Amanitaceae</taxon>
        <taxon>Amanita</taxon>
    </lineage>
</organism>
<reference evidence="2 3" key="1">
    <citation type="submission" date="2014-04" db="EMBL/GenBank/DDBJ databases">
        <title>Evolutionary Origins and Diversification of the Mycorrhizal Mutualists.</title>
        <authorList>
            <consortium name="DOE Joint Genome Institute"/>
            <consortium name="Mycorrhizal Genomics Consortium"/>
            <person name="Kohler A."/>
            <person name="Kuo A."/>
            <person name="Nagy L.G."/>
            <person name="Floudas D."/>
            <person name="Copeland A."/>
            <person name="Barry K.W."/>
            <person name="Cichocki N."/>
            <person name="Veneault-Fourrey C."/>
            <person name="LaButti K."/>
            <person name="Lindquist E.A."/>
            <person name="Lipzen A."/>
            <person name="Lundell T."/>
            <person name="Morin E."/>
            <person name="Murat C."/>
            <person name="Riley R."/>
            <person name="Ohm R."/>
            <person name="Sun H."/>
            <person name="Tunlid A."/>
            <person name="Henrissat B."/>
            <person name="Grigoriev I.V."/>
            <person name="Hibbett D.S."/>
            <person name="Martin F."/>
        </authorList>
    </citation>
    <scope>NUCLEOTIDE SEQUENCE [LARGE SCALE GENOMIC DNA]</scope>
    <source>
        <strain evidence="2 3">Koide BX008</strain>
    </source>
</reference>